<organism evidence="5 6">
    <name type="scientific">Sphaerobolus stellatus (strain SS14)</name>
    <dbReference type="NCBI Taxonomy" id="990650"/>
    <lineage>
        <taxon>Eukaryota</taxon>
        <taxon>Fungi</taxon>
        <taxon>Dikarya</taxon>
        <taxon>Basidiomycota</taxon>
        <taxon>Agaricomycotina</taxon>
        <taxon>Agaricomycetes</taxon>
        <taxon>Phallomycetidae</taxon>
        <taxon>Geastrales</taxon>
        <taxon>Sphaerobolaceae</taxon>
        <taxon>Sphaerobolus</taxon>
    </lineage>
</organism>
<dbReference type="InterPro" id="IPR015943">
    <property type="entry name" value="WD40/YVTN_repeat-like_dom_sf"/>
</dbReference>
<feature type="repeat" description="WD" evidence="3">
    <location>
        <begin position="1270"/>
        <end position="1311"/>
    </location>
</feature>
<dbReference type="Pfam" id="PF00400">
    <property type="entry name" value="WD40"/>
    <property type="match status" value="12"/>
</dbReference>
<dbReference type="HOGENOM" id="CLU_000288_6_3_1"/>
<dbReference type="SMART" id="SM00320">
    <property type="entry name" value="WD40"/>
    <property type="match status" value="10"/>
</dbReference>
<dbReference type="SUPFAM" id="SSF50978">
    <property type="entry name" value="WD40 repeat-like"/>
    <property type="match status" value="2"/>
</dbReference>
<feature type="repeat" description="WD" evidence="3">
    <location>
        <begin position="1399"/>
        <end position="1418"/>
    </location>
</feature>
<protein>
    <recommendedName>
        <fullName evidence="4">Nephrocystin 3-like N-terminal domain-containing protein</fullName>
    </recommendedName>
</protein>
<evidence type="ECO:0000256" key="3">
    <source>
        <dbReference type="PROSITE-ProRule" id="PRU00221"/>
    </source>
</evidence>
<dbReference type="PANTHER" id="PTHR45333:SF1">
    <property type="entry name" value="CHROMOSOME UNDETERMINED SCAFFOLD_625, WHOLE GENOME SHOTGUN SEQUENCE"/>
    <property type="match status" value="1"/>
</dbReference>
<keyword evidence="1 3" id="KW-0853">WD repeat</keyword>
<accession>A0A0C9VLA3</accession>
<dbReference type="Pfam" id="PF24883">
    <property type="entry name" value="NPHP3_N"/>
    <property type="match status" value="1"/>
</dbReference>
<feature type="repeat" description="WD" evidence="3">
    <location>
        <begin position="1080"/>
        <end position="1121"/>
    </location>
</feature>
<feature type="repeat" description="WD" evidence="3">
    <location>
        <begin position="1056"/>
        <end position="1078"/>
    </location>
</feature>
<dbReference type="PROSITE" id="PS50082">
    <property type="entry name" value="WD_REPEATS_2"/>
    <property type="match status" value="12"/>
</dbReference>
<feature type="repeat" description="WD" evidence="3">
    <location>
        <begin position="1016"/>
        <end position="1057"/>
    </location>
</feature>
<dbReference type="Proteomes" id="UP000054279">
    <property type="component" value="Unassembled WGS sequence"/>
</dbReference>
<keyword evidence="2" id="KW-0677">Repeat</keyword>
<reference evidence="5 6" key="1">
    <citation type="submission" date="2014-06" db="EMBL/GenBank/DDBJ databases">
        <title>Evolutionary Origins and Diversification of the Mycorrhizal Mutualists.</title>
        <authorList>
            <consortium name="DOE Joint Genome Institute"/>
            <consortium name="Mycorrhizal Genomics Consortium"/>
            <person name="Kohler A."/>
            <person name="Kuo A."/>
            <person name="Nagy L.G."/>
            <person name="Floudas D."/>
            <person name="Copeland A."/>
            <person name="Barry K.W."/>
            <person name="Cichocki N."/>
            <person name="Veneault-Fourrey C."/>
            <person name="LaButti K."/>
            <person name="Lindquist E.A."/>
            <person name="Lipzen A."/>
            <person name="Lundell T."/>
            <person name="Morin E."/>
            <person name="Murat C."/>
            <person name="Riley R."/>
            <person name="Ohm R."/>
            <person name="Sun H."/>
            <person name="Tunlid A."/>
            <person name="Henrissat B."/>
            <person name="Grigoriev I.V."/>
            <person name="Hibbett D.S."/>
            <person name="Martin F."/>
        </authorList>
    </citation>
    <scope>NUCLEOTIDE SEQUENCE [LARGE SCALE GENOMIC DNA]</scope>
    <source>
        <strain evidence="5 6">SS14</strain>
    </source>
</reference>
<dbReference type="PROSITE" id="PS00678">
    <property type="entry name" value="WD_REPEATS_1"/>
    <property type="match status" value="9"/>
</dbReference>
<evidence type="ECO:0000313" key="6">
    <source>
        <dbReference type="Proteomes" id="UP000054279"/>
    </source>
</evidence>
<feature type="repeat" description="WD" evidence="3">
    <location>
        <begin position="1313"/>
        <end position="1354"/>
    </location>
</feature>
<dbReference type="InterPro" id="IPR027417">
    <property type="entry name" value="P-loop_NTPase"/>
</dbReference>
<feature type="repeat" description="WD" evidence="3">
    <location>
        <begin position="973"/>
        <end position="1014"/>
    </location>
</feature>
<dbReference type="InterPro" id="IPR056884">
    <property type="entry name" value="NPHP3-like_N"/>
</dbReference>
<feature type="repeat" description="WD" evidence="3">
    <location>
        <begin position="930"/>
        <end position="971"/>
    </location>
</feature>
<dbReference type="SUPFAM" id="SSF52540">
    <property type="entry name" value="P-loop containing nucleoside triphosphate hydrolases"/>
    <property type="match status" value="1"/>
</dbReference>
<proteinExistence type="predicted"/>
<dbReference type="PRINTS" id="PR00320">
    <property type="entry name" value="GPROTEINBRPT"/>
</dbReference>
<feature type="repeat" description="WD" evidence="3">
    <location>
        <begin position="1166"/>
        <end position="1207"/>
    </location>
</feature>
<dbReference type="InterPro" id="IPR036322">
    <property type="entry name" value="WD40_repeat_dom_sf"/>
</dbReference>
<dbReference type="Gene3D" id="3.40.50.300">
    <property type="entry name" value="P-loop containing nucleotide triphosphate hydrolases"/>
    <property type="match status" value="1"/>
</dbReference>
<evidence type="ECO:0000259" key="4">
    <source>
        <dbReference type="Pfam" id="PF24883"/>
    </source>
</evidence>
<gene>
    <name evidence="5" type="ORF">M422DRAFT_258982</name>
</gene>
<feature type="domain" description="Nephrocystin 3-like N-terminal" evidence="4">
    <location>
        <begin position="331"/>
        <end position="496"/>
    </location>
</feature>
<dbReference type="InterPro" id="IPR020472">
    <property type="entry name" value="WD40_PAC1"/>
</dbReference>
<feature type="repeat" description="WD" evidence="3">
    <location>
        <begin position="1356"/>
        <end position="1397"/>
    </location>
</feature>
<evidence type="ECO:0000256" key="2">
    <source>
        <dbReference type="ARBA" id="ARBA00022737"/>
    </source>
</evidence>
<feature type="repeat" description="WD" evidence="3">
    <location>
        <begin position="1123"/>
        <end position="1164"/>
    </location>
</feature>
<dbReference type="OrthoDB" id="538223at2759"/>
<dbReference type="Gene3D" id="2.130.10.10">
    <property type="entry name" value="YVTN repeat-like/Quinoprotein amine dehydrogenase"/>
    <property type="match status" value="4"/>
</dbReference>
<dbReference type="PROSITE" id="PS50294">
    <property type="entry name" value="WD_REPEATS_REGION"/>
    <property type="match status" value="11"/>
</dbReference>
<dbReference type="InterPro" id="IPR019775">
    <property type="entry name" value="WD40_repeat_CS"/>
</dbReference>
<feature type="non-terminal residue" evidence="5">
    <location>
        <position position="1418"/>
    </location>
</feature>
<name>A0A0C9VLA3_SPHS4</name>
<feature type="repeat" description="WD" evidence="3">
    <location>
        <begin position="1209"/>
        <end position="1250"/>
    </location>
</feature>
<dbReference type="PANTHER" id="PTHR45333">
    <property type="entry name" value="MEMBRANE PROTEIN-RELATED"/>
    <property type="match status" value="1"/>
</dbReference>
<evidence type="ECO:0000256" key="1">
    <source>
        <dbReference type="ARBA" id="ARBA00022574"/>
    </source>
</evidence>
<dbReference type="CDD" id="cd00200">
    <property type="entry name" value="WD40"/>
    <property type="match status" value="1"/>
</dbReference>
<keyword evidence="6" id="KW-1185">Reference proteome</keyword>
<dbReference type="EMBL" id="KN837161">
    <property type="protein sequence ID" value="KIJ38331.1"/>
    <property type="molecule type" value="Genomic_DNA"/>
</dbReference>
<evidence type="ECO:0000313" key="5">
    <source>
        <dbReference type="EMBL" id="KIJ38331.1"/>
    </source>
</evidence>
<dbReference type="InterPro" id="IPR001680">
    <property type="entry name" value="WD40_rpt"/>
</dbReference>
<sequence>MDSTKSIETLNRLSQHVEIKGIRIICHNDTKLSSTLELCIDELSKDTKTKEAVQGTSGYWSFNPPLLVSRTQALSVVPQASKKKYFFNRPKFEKHTVDGSALLNAAIQAEKYNANVGQKYSLEVDTELGVLRPEDLLQFDLVTCTDNMFEGISGLRTFLKVLDDHSDVLDACASFVSDFSKIHPIVQASILVVSIPYTMLKNVREYKEKMMTFIKELQKLLPLLSDISQLSEKARLQDPLKDIFETIVNILQLIGNYLRKHQTGQLLNAQFNHKSLDDYYKDLQKQIQDVKDGLQVHIAEVLKKLESSDRLKRLIEGKTGIDYLPKACLTGTRQHIFDNVDSWLHDEKSNLLWISGSPGAGKSAITSSLVSQIGHRNCVRFFFKRDSPYFCNPSNVWKTIAYYLSIVNIDIGIYLDKHLEENPSYLENTQCSEYFDTLIVKAFRSISLQNQAQAPIIIIDALDECDTSEEQKDFLKSLANWAKLPEFNFKMIVTSRNQKNIQDAIGYCSYCLHIPTGDAVDTASTQDIQIFLKDSFQQLKVDLDSFPNAISQLAQYSAGLFIWAKLATSYIAAGIVTNRLEKVLKNMGQLGQFRDNNLNLDRLYAQILYSIFVDCTEEEKNLYELVLGALIYAKSPLSINILGIIFNDKNSRNTSEAISTALGKFSPLLLSVDLNDRDAPLHLCHLSLQDFFQEDPQEGSYYRTTKNENMKRFHIALEAYSKSLTLGSQLNICHITRTESLTYICLGLLRYMNKELHFNMGQLESSYFSNKDITGLSQRLDKLISKPLMFSCQWWHEHLPEYVDTSSNVELHKEADIFLKNKLLFWLEVMSLMEQLPAAAGAMQYAENIFKARLDIILVNSVPGGICQDASRFIFSFKKAIGTSTPHIYLSALPMAPPMSLLKQCYEKDFQRVLRRVNARRKGWLHELQVLEQGDVVWAEAFSPNGKHIVSGSKDKTIQIWDARTGEAVGEPLQGHQDSVHTVAFSPDGKHIVSGSSDKTIQIWDVKSGETVGEPLQGHQDSVLTVAFSPDGKHIVSGSEDRIIQIWDAKTGEAHIVSGSSDKTIQIWDAKTGEAVGEPLQGHQNSVETVAFSPDGKHIISGSWNKTIQIWDAKTGEAVGEPLQGHQDSVHTVAFLPDGKHIVSGSSDKTIQIWDAKTGETVGEPLQGHQHSVWAVAFSPDGKQIVSGSSDKTIRIWDAKTGEAMGELLQEHQDSVLTVVFSPDGKHIVSGSSDKTIRIWDAKIGEAVGKPLQGHQHSVLTTGEAVGEPLQGHQYSVETVAFSPDGKHIVSGTWDKTIRIWNAKTGETVGVPLQGHQGSVPAVAFSPDGKHIVSGSWDKTIQIWDAKTGEAVGEPLQGHQHSVYTVAFSPDGKHIVSGSSDKTIQIWDAKIGEAVGKPLQGHQHSVLTVAFSPDGKHI</sequence>